<dbReference type="Proteomes" id="UP000030701">
    <property type="component" value="Unassembled WGS sequence"/>
</dbReference>
<dbReference type="HOGENOM" id="CLU_2049803_0_0_1"/>
<accession>X0KV04</accession>
<protein>
    <submittedName>
        <fullName evidence="1">Uncharacterized protein</fullName>
    </submittedName>
</protein>
<organism evidence="1">
    <name type="scientific">Fusarium oxysporum f. sp. vasinfectum 25433</name>
    <dbReference type="NCBI Taxonomy" id="1089449"/>
    <lineage>
        <taxon>Eukaryota</taxon>
        <taxon>Fungi</taxon>
        <taxon>Dikarya</taxon>
        <taxon>Ascomycota</taxon>
        <taxon>Pezizomycotina</taxon>
        <taxon>Sordariomycetes</taxon>
        <taxon>Hypocreomycetidae</taxon>
        <taxon>Hypocreales</taxon>
        <taxon>Nectriaceae</taxon>
        <taxon>Fusarium</taxon>
        <taxon>Fusarium oxysporum species complex</taxon>
    </lineage>
</organism>
<reference evidence="1" key="2">
    <citation type="submission" date="2014-03" db="EMBL/GenBank/DDBJ databases">
        <title>The Genome Annotation of Fusarium oxysporum Cotton.</title>
        <authorList>
            <consortium name="The Broad Institute Genomics Platform"/>
            <person name="Ma L.-J."/>
            <person name="Corby-Kistler H."/>
            <person name="Broz K."/>
            <person name="Gale L.R."/>
            <person name="Jonkers W."/>
            <person name="O'Donnell K."/>
            <person name="Ploetz R."/>
            <person name="Steinberg C."/>
            <person name="Schwartz D.C."/>
            <person name="VanEtten H."/>
            <person name="Zhou S."/>
            <person name="Young S.K."/>
            <person name="Zeng Q."/>
            <person name="Gargeya S."/>
            <person name="Fitzgerald M."/>
            <person name="Abouelleil A."/>
            <person name="Alvarado L."/>
            <person name="Chapman S.B."/>
            <person name="Gainer-Dewar J."/>
            <person name="Goldberg J."/>
            <person name="Griggs A."/>
            <person name="Gujja S."/>
            <person name="Hansen M."/>
            <person name="Howarth C."/>
            <person name="Imamovic A."/>
            <person name="Ireland A."/>
            <person name="Larimer J."/>
            <person name="McCowan C."/>
            <person name="Murphy C."/>
            <person name="Pearson M."/>
            <person name="Poon T.W."/>
            <person name="Priest M."/>
            <person name="Roberts A."/>
            <person name="Saif S."/>
            <person name="Shea T."/>
            <person name="Sykes S."/>
            <person name="Wortman J."/>
            <person name="Nusbaum C."/>
            <person name="Birren B."/>
        </authorList>
    </citation>
    <scope>NUCLEOTIDE SEQUENCE</scope>
    <source>
        <strain evidence="1">25433</strain>
    </source>
</reference>
<gene>
    <name evidence="1" type="ORF">FOTG_18994</name>
</gene>
<name>X0KV04_FUSOX</name>
<dbReference type="EMBL" id="KK035506">
    <property type="protein sequence ID" value="EXM12506.1"/>
    <property type="molecule type" value="Genomic_DNA"/>
</dbReference>
<reference evidence="1" key="1">
    <citation type="submission" date="2011-11" db="EMBL/GenBank/DDBJ databases">
        <title>The Genome Sequence of Fusarium oxysporum Cotton.</title>
        <authorList>
            <consortium name="The Broad Institute Genome Sequencing Platform"/>
            <person name="Ma L.-J."/>
            <person name="Gale L.R."/>
            <person name="Schwartz D.C."/>
            <person name="Zhou S."/>
            <person name="Corby-Kistler H."/>
            <person name="Young S.K."/>
            <person name="Zeng Q."/>
            <person name="Gargeya S."/>
            <person name="Fitzgerald M."/>
            <person name="Haas B."/>
            <person name="Abouelleil A."/>
            <person name="Alvarado L."/>
            <person name="Arachchi H.M."/>
            <person name="Berlin A."/>
            <person name="Brown A."/>
            <person name="Chapman S.B."/>
            <person name="Chen Z."/>
            <person name="Dunbar C."/>
            <person name="Freedman E."/>
            <person name="Gearin G."/>
            <person name="Goldberg J."/>
            <person name="Griggs A."/>
            <person name="Gujja S."/>
            <person name="Heiman D."/>
            <person name="Howarth C."/>
            <person name="Larson L."/>
            <person name="Lui A."/>
            <person name="MacDonald P.J.P."/>
            <person name="Montmayeur A."/>
            <person name="Murphy C."/>
            <person name="Neiman D."/>
            <person name="Pearson M."/>
            <person name="Priest M."/>
            <person name="Roberts A."/>
            <person name="Saif S."/>
            <person name="Shea T."/>
            <person name="Shenoy N."/>
            <person name="Sisk P."/>
            <person name="Stolte C."/>
            <person name="Sykes S."/>
            <person name="Wortman J."/>
            <person name="Nusbaum C."/>
            <person name="Birren B."/>
        </authorList>
    </citation>
    <scope>NUCLEOTIDE SEQUENCE [LARGE SCALE GENOMIC DNA]</scope>
    <source>
        <strain evidence="1">25433</strain>
    </source>
</reference>
<dbReference type="AlphaFoldDB" id="X0KV04"/>
<sequence length="120" mass="13419">MANRRVFFGALCVHLSGIWKTPSTNASRCLKYNVEKSGQATAYIDASFISPRICLITACRMYSTFLIPEYHRPGTERAVLTQPHFGTEGVESDWPKIAKVSVMIEPQHHCITLVSGLKAY</sequence>
<evidence type="ECO:0000313" key="1">
    <source>
        <dbReference type="EMBL" id="EXM12506.1"/>
    </source>
</evidence>
<proteinExistence type="predicted"/>